<dbReference type="HOGENOM" id="CLU_1025623_0_0_10"/>
<name>I0K225_9BACT</name>
<proteinExistence type="predicted"/>
<protein>
    <submittedName>
        <fullName evidence="5">Polysaccharide deacetylase</fullName>
    </submittedName>
</protein>
<dbReference type="GO" id="GO:0005576">
    <property type="term" value="C:extracellular region"/>
    <property type="evidence" value="ECO:0007669"/>
    <property type="project" value="UniProtKB-SubCell"/>
</dbReference>
<dbReference type="AlphaFoldDB" id="I0K225"/>
<dbReference type="OrthoDB" id="9806342at2"/>
<feature type="chain" id="PRO_5003630897" evidence="3">
    <location>
        <begin position="20"/>
        <end position="269"/>
    </location>
</feature>
<dbReference type="GO" id="GO:0016810">
    <property type="term" value="F:hydrolase activity, acting on carbon-nitrogen (but not peptide) bonds"/>
    <property type="evidence" value="ECO:0007669"/>
    <property type="project" value="InterPro"/>
</dbReference>
<dbReference type="InterPro" id="IPR011330">
    <property type="entry name" value="Glyco_hydro/deAcase_b/a-brl"/>
</dbReference>
<dbReference type="RefSeq" id="WP_015329278.1">
    <property type="nucleotide sequence ID" value="NC_020054.1"/>
</dbReference>
<dbReference type="CDD" id="cd10967">
    <property type="entry name" value="CE4_GLA_like_6s"/>
    <property type="match status" value="1"/>
</dbReference>
<evidence type="ECO:0000259" key="4">
    <source>
        <dbReference type="PROSITE" id="PS51677"/>
    </source>
</evidence>
<sequence>MHKLVIAITFLFAGTSLLAQNRPAWNGKQCAVSLTYDDAIQEHLDKAMPALDALNLRATFYLSGIFPGFTNNLDRWRAVAKTGHELGNHTMFHPCDGSGPGRSWVNPNYDLSKYTLKRITDEILLTNALLYTLDGQTKRTFAYPCGDTKVEGVDYYDSVKDAFVGARGVAGEHISVGTLKRANVGSYVISGQSAEQMIELVKKAQATGTWVVFLFHGVGGGHSLNVDLAEHNKLLAYLKQNEATVWTAPFLNVLQYANQAGATAQTTKK</sequence>
<gene>
    <name evidence="5" type="ORF">FAES_0164</name>
</gene>
<dbReference type="SUPFAM" id="SSF88713">
    <property type="entry name" value="Glycoside hydrolase/deacetylase"/>
    <property type="match status" value="1"/>
</dbReference>
<dbReference type="Proteomes" id="UP000011058">
    <property type="component" value="Chromosome"/>
</dbReference>
<feature type="signal peptide" evidence="3">
    <location>
        <begin position="1"/>
        <end position="19"/>
    </location>
</feature>
<dbReference type="InterPro" id="IPR051398">
    <property type="entry name" value="Polysacch_Deacetylase"/>
</dbReference>
<dbReference type="GO" id="GO:0005975">
    <property type="term" value="P:carbohydrate metabolic process"/>
    <property type="evidence" value="ECO:0007669"/>
    <property type="project" value="InterPro"/>
</dbReference>
<dbReference type="EMBL" id="HE796683">
    <property type="protein sequence ID" value="CCG98178.1"/>
    <property type="molecule type" value="Genomic_DNA"/>
</dbReference>
<dbReference type="InterPro" id="IPR002509">
    <property type="entry name" value="NODB_dom"/>
</dbReference>
<keyword evidence="6" id="KW-1185">Reference proteome</keyword>
<dbReference type="PANTHER" id="PTHR34216">
    <property type="match status" value="1"/>
</dbReference>
<evidence type="ECO:0000313" key="6">
    <source>
        <dbReference type="Proteomes" id="UP000011058"/>
    </source>
</evidence>
<organism evidence="5 6">
    <name type="scientific">Fibrella aestuarina BUZ 2</name>
    <dbReference type="NCBI Taxonomy" id="1166018"/>
    <lineage>
        <taxon>Bacteria</taxon>
        <taxon>Pseudomonadati</taxon>
        <taxon>Bacteroidota</taxon>
        <taxon>Cytophagia</taxon>
        <taxon>Cytophagales</taxon>
        <taxon>Spirosomataceae</taxon>
        <taxon>Fibrella</taxon>
    </lineage>
</organism>
<dbReference type="STRING" id="1166018.FAES_0164"/>
<accession>I0K225</accession>
<dbReference type="Gene3D" id="3.20.20.370">
    <property type="entry name" value="Glycoside hydrolase/deacetylase"/>
    <property type="match status" value="1"/>
</dbReference>
<evidence type="ECO:0000256" key="1">
    <source>
        <dbReference type="ARBA" id="ARBA00004613"/>
    </source>
</evidence>
<evidence type="ECO:0000313" key="5">
    <source>
        <dbReference type="EMBL" id="CCG98178.1"/>
    </source>
</evidence>
<feature type="domain" description="NodB homology" evidence="4">
    <location>
        <begin position="30"/>
        <end position="248"/>
    </location>
</feature>
<dbReference type="PROSITE" id="PS51677">
    <property type="entry name" value="NODB"/>
    <property type="match status" value="1"/>
</dbReference>
<comment type="subcellular location">
    <subcellularLocation>
        <location evidence="1">Secreted</location>
    </subcellularLocation>
</comment>
<evidence type="ECO:0000256" key="3">
    <source>
        <dbReference type="SAM" id="SignalP"/>
    </source>
</evidence>
<dbReference type="eggNOG" id="COG0726">
    <property type="taxonomic scope" value="Bacteria"/>
</dbReference>
<dbReference type="KEGG" id="fae:FAES_0164"/>
<dbReference type="Pfam" id="PF01522">
    <property type="entry name" value="Polysacc_deac_1"/>
    <property type="match status" value="1"/>
</dbReference>
<keyword evidence="2 3" id="KW-0732">Signal</keyword>
<evidence type="ECO:0000256" key="2">
    <source>
        <dbReference type="ARBA" id="ARBA00022729"/>
    </source>
</evidence>
<dbReference type="PANTHER" id="PTHR34216:SF3">
    <property type="entry name" value="POLY-BETA-1,6-N-ACETYL-D-GLUCOSAMINE N-DEACETYLASE"/>
    <property type="match status" value="1"/>
</dbReference>
<reference evidence="5 6" key="1">
    <citation type="journal article" date="2012" name="J. Bacteriol.">
        <title>Genome Sequence of Fibrella aestuarina BUZ 2T, a Filamentous Marine Bacterium.</title>
        <authorList>
            <person name="Filippini M."/>
            <person name="Qi W."/>
            <person name="Blom J."/>
            <person name="Goesmann A."/>
            <person name="Smits T.H."/>
            <person name="Bagheri H.C."/>
        </authorList>
    </citation>
    <scope>NUCLEOTIDE SEQUENCE [LARGE SCALE GENOMIC DNA]</scope>
    <source>
        <strain evidence="6">BUZ 2T</strain>
    </source>
</reference>